<evidence type="ECO:0000256" key="2">
    <source>
        <dbReference type="ARBA" id="ARBA00022977"/>
    </source>
</evidence>
<dbReference type="GO" id="GO:0009228">
    <property type="term" value="P:thiamine biosynthetic process"/>
    <property type="evidence" value="ECO:0007669"/>
    <property type="project" value="UniProtKB-KW"/>
</dbReference>
<dbReference type="EMBL" id="CP012670">
    <property type="protein sequence ID" value="AUX23451.1"/>
    <property type="molecule type" value="Genomic_DNA"/>
</dbReference>
<organism evidence="4 5">
    <name type="scientific">Sorangium cellulosum</name>
    <name type="common">Polyangium cellulosum</name>
    <dbReference type="NCBI Taxonomy" id="56"/>
    <lineage>
        <taxon>Bacteria</taxon>
        <taxon>Pseudomonadati</taxon>
        <taxon>Myxococcota</taxon>
        <taxon>Polyangia</taxon>
        <taxon>Polyangiales</taxon>
        <taxon>Polyangiaceae</taxon>
        <taxon>Sorangium</taxon>
    </lineage>
</organism>
<comment type="pathway">
    <text evidence="1">Cofactor biosynthesis; thiamine diphosphate biosynthesis.</text>
</comment>
<evidence type="ECO:0000256" key="1">
    <source>
        <dbReference type="ARBA" id="ARBA00004948"/>
    </source>
</evidence>
<accession>A0A4P2Q2V1</accession>
<gene>
    <name evidence="4" type="ORF">SOCEGT47_039760</name>
</gene>
<dbReference type="PANTHER" id="PTHR20857">
    <property type="entry name" value="THIAMINE-PHOSPHATE PYROPHOSPHORYLASE"/>
    <property type="match status" value="1"/>
</dbReference>
<proteinExistence type="predicted"/>
<keyword evidence="2" id="KW-0784">Thiamine biosynthesis</keyword>
<reference evidence="4 5" key="1">
    <citation type="submission" date="2015-09" db="EMBL/GenBank/DDBJ databases">
        <title>Sorangium comparison.</title>
        <authorList>
            <person name="Zaburannyi N."/>
            <person name="Bunk B."/>
            <person name="Overmann J."/>
            <person name="Mueller R."/>
        </authorList>
    </citation>
    <scope>NUCLEOTIDE SEQUENCE [LARGE SCALE GENOMIC DNA]</scope>
    <source>
        <strain evidence="4 5">So ceGT47</strain>
    </source>
</reference>
<dbReference type="InterPro" id="IPR036206">
    <property type="entry name" value="ThiamineP_synth_sf"/>
</dbReference>
<dbReference type="Proteomes" id="UP000295781">
    <property type="component" value="Chromosome"/>
</dbReference>
<dbReference type="RefSeq" id="WP_129348628.1">
    <property type="nucleotide sequence ID" value="NZ_CP012670.1"/>
</dbReference>
<sequence length="206" mass="20496">MLIPRLTLITQTADVPEPLLLARLSAFGALPAEARARVSVQLRDPALSGAALHALGRRLRDATAALGASFVVNDRLDLAVLLGADGVHLGRRSVGVADARALLGEGAFVSVACHGVDDVLRAAEAGADAAVLSPIFATPGKGPPLGPEALREARARLAAAPRRVALIALGGVDAASAPRCLAAGADGVAAIRADFGGALPAPPGGA</sequence>
<dbReference type="Gene3D" id="3.20.20.70">
    <property type="entry name" value="Aldolase class I"/>
    <property type="match status" value="1"/>
</dbReference>
<name>A0A4P2Q2V1_SORCE</name>
<dbReference type="PANTHER" id="PTHR20857:SF15">
    <property type="entry name" value="THIAMINE-PHOSPHATE SYNTHASE"/>
    <property type="match status" value="1"/>
</dbReference>
<evidence type="ECO:0000313" key="4">
    <source>
        <dbReference type="EMBL" id="AUX23451.1"/>
    </source>
</evidence>
<evidence type="ECO:0000313" key="5">
    <source>
        <dbReference type="Proteomes" id="UP000295781"/>
    </source>
</evidence>
<dbReference type="InterPro" id="IPR022998">
    <property type="entry name" value="ThiamineP_synth_TenI"/>
</dbReference>
<dbReference type="GO" id="GO:0004789">
    <property type="term" value="F:thiamine-phosphate diphosphorylase activity"/>
    <property type="evidence" value="ECO:0007669"/>
    <property type="project" value="TreeGrafter"/>
</dbReference>
<dbReference type="AlphaFoldDB" id="A0A4P2Q2V1"/>
<dbReference type="OrthoDB" id="9810880at2"/>
<feature type="domain" description="Thiamine phosphate synthase/TenI" evidence="3">
    <location>
        <begin position="38"/>
        <end position="193"/>
    </location>
</feature>
<dbReference type="SUPFAM" id="SSF51391">
    <property type="entry name" value="Thiamin phosphate synthase"/>
    <property type="match status" value="1"/>
</dbReference>
<evidence type="ECO:0000259" key="3">
    <source>
        <dbReference type="Pfam" id="PF02581"/>
    </source>
</evidence>
<protein>
    <submittedName>
        <fullName evidence="4">Thiamine-phosphate diphosphorylase</fullName>
    </submittedName>
</protein>
<dbReference type="GO" id="GO:0005737">
    <property type="term" value="C:cytoplasm"/>
    <property type="evidence" value="ECO:0007669"/>
    <property type="project" value="TreeGrafter"/>
</dbReference>
<dbReference type="InterPro" id="IPR013785">
    <property type="entry name" value="Aldolase_TIM"/>
</dbReference>
<dbReference type="CDD" id="cd00564">
    <property type="entry name" value="TMP_TenI"/>
    <property type="match status" value="1"/>
</dbReference>
<dbReference type="Pfam" id="PF02581">
    <property type="entry name" value="TMP-TENI"/>
    <property type="match status" value="1"/>
</dbReference>